<proteinExistence type="predicted"/>
<dbReference type="RefSeq" id="XP_028143994.1">
    <property type="nucleotide sequence ID" value="XM_028288193.1"/>
</dbReference>
<dbReference type="Pfam" id="PF15102">
    <property type="entry name" value="TMEM154"/>
    <property type="match status" value="1"/>
</dbReference>
<evidence type="ECO:0000313" key="4">
    <source>
        <dbReference type="RefSeq" id="XP_028143993.1"/>
    </source>
</evidence>
<reference evidence="4 5" key="1">
    <citation type="submission" date="2025-04" db="UniProtKB">
        <authorList>
            <consortium name="RefSeq"/>
        </authorList>
    </citation>
    <scope>IDENTIFICATION</scope>
    <source>
        <tissue evidence="4 5">Whole insect</tissue>
    </source>
</reference>
<keyword evidence="2" id="KW-0812">Transmembrane</keyword>
<dbReference type="InterPro" id="IPR028064">
    <property type="entry name" value="TMEM154"/>
</dbReference>
<gene>
    <name evidence="4 5" type="primary">LOC114337681</name>
</gene>
<feature type="transmembrane region" description="Helical" evidence="2">
    <location>
        <begin position="283"/>
        <end position="308"/>
    </location>
</feature>
<protein>
    <submittedName>
        <fullName evidence="4">Uncharacterized protein LOC114337681 isoform X1</fullName>
    </submittedName>
    <submittedName>
        <fullName evidence="5">Uncharacterized protein LOC114337681 isoform X2</fullName>
    </submittedName>
</protein>
<keyword evidence="2" id="KW-1133">Transmembrane helix</keyword>
<dbReference type="RefSeq" id="XP_028143993.1">
    <property type="nucleotide sequence ID" value="XM_028288192.1"/>
</dbReference>
<organism evidence="5">
    <name type="scientific">Diabrotica virgifera virgifera</name>
    <name type="common">western corn rootworm</name>
    <dbReference type="NCBI Taxonomy" id="50390"/>
    <lineage>
        <taxon>Eukaryota</taxon>
        <taxon>Metazoa</taxon>
        <taxon>Ecdysozoa</taxon>
        <taxon>Arthropoda</taxon>
        <taxon>Hexapoda</taxon>
        <taxon>Insecta</taxon>
        <taxon>Pterygota</taxon>
        <taxon>Neoptera</taxon>
        <taxon>Endopterygota</taxon>
        <taxon>Coleoptera</taxon>
        <taxon>Polyphaga</taxon>
        <taxon>Cucujiformia</taxon>
        <taxon>Chrysomeloidea</taxon>
        <taxon>Chrysomelidae</taxon>
        <taxon>Galerucinae</taxon>
        <taxon>Diabroticina</taxon>
        <taxon>Diabroticites</taxon>
        <taxon>Diabrotica</taxon>
    </lineage>
</organism>
<keyword evidence="3" id="KW-0732">Signal</keyword>
<feature type="region of interest" description="Disordered" evidence="1">
    <location>
        <begin position="320"/>
        <end position="344"/>
    </location>
</feature>
<sequence length="413" mass="47297">MFFKNKSLVFSTQMTLVLLVYSENLQPYSVLKSTRDIFVYELFPRSTREGLKNYYTLKCHERKPSKCTVDVMNGSIFNTTIFIYKYISSNFKNTTGAFKDALQTVDFNNNVHLSNGITANYDDKYYYDAATDTLNVWFHEGGFGVQEVFHVLVSETVDRHQQPINIRFSVCNNTYNVNSLLEFGNHTFKTDLDNRDIYFRKSLRNLSSSSGNCVNTFLLNNAKTELVSSTPALTTLTTTTTTRATITTTTQKITIRGKSTVIPNQDVSIQGDTQPNIETTITLALLIIVVSLVVFVILVILICVLIYFCKNRSASGRHSSAFSERLVSQRHSRESTKTDAPSEEYSYCTPLEGVLEVPKPQYDYVIKENEQLTENDYHIVEDRRTNLDEPYLEPKEYHKQHNEDLTIQMVTQM</sequence>
<name>A0A6P7G4N6_DIAVI</name>
<evidence type="ECO:0000313" key="5">
    <source>
        <dbReference type="RefSeq" id="XP_028143994.1"/>
    </source>
</evidence>
<evidence type="ECO:0000256" key="2">
    <source>
        <dbReference type="SAM" id="Phobius"/>
    </source>
</evidence>
<keyword evidence="2" id="KW-0472">Membrane</keyword>
<dbReference type="AlphaFoldDB" id="A0A6P7G4N6"/>
<evidence type="ECO:0000256" key="3">
    <source>
        <dbReference type="SAM" id="SignalP"/>
    </source>
</evidence>
<feature type="signal peptide" evidence="3">
    <location>
        <begin position="1"/>
        <end position="22"/>
    </location>
</feature>
<evidence type="ECO:0000256" key="1">
    <source>
        <dbReference type="SAM" id="MobiDB-lite"/>
    </source>
</evidence>
<feature type="chain" id="PRO_5044650996" evidence="3">
    <location>
        <begin position="23"/>
        <end position="413"/>
    </location>
</feature>
<accession>A0A6P7G4N6</accession>